<evidence type="ECO:0000313" key="1">
    <source>
        <dbReference type="EMBL" id="MCJ1962798.1"/>
    </source>
</evidence>
<dbReference type="EMBL" id="JALHAT010000062">
    <property type="protein sequence ID" value="MCJ1962798.1"/>
    <property type="molecule type" value="Genomic_DNA"/>
</dbReference>
<keyword evidence="2" id="KW-1185">Reference proteome</keyword>
<accession>A0ABT0AI06</accession>
<organism evidence="1 2">
    <name type="scientific">Novosphingobium mangrovi</name>
    <name type="common">ex Hu et al. 2023</name>
    <dbReference type="NCBI Taxonomy" id="2930094"/>
    <lineage>
        <taxon>Bacteria</taxon>
        <taxon>Pseudomonadati</taxon>
        <taxon>Pseudomonadota</taxon>
        <taxon>Alphaproteobacteria</taxon>
        <taxon>Sphingomonadales</taxon>
        <taxon>Sphingomonadaceae</taxon>
        <taxon>Novosphingobium</taxon>
    </lineage>
</organism>
<protein>
    <submittedName>
        <fullName evidence="1">Adenosine kinase</fullName>
    </submittedName>
</protein>
<name>A0ABT0AI06_9SPHN</name>
<keyword evidence="1" id="KW-0808">Transferase</keyword>
<dbReference type="SUPFAM" id="SSF53613">
    <property type="entry name" value="Ribokinase-like"/>
    <property type="match status" value="1"/>
</dbReference>
<dbReference type="GO" id="GO:0016301">
    <property type="term" value="F:kinase activity"/>
    <property type="evidence" value="ECO:0007669"/>
    <property type="project" value="UniProtKB-KW"/>
</dbReference>
<evidence type="ECO:0000313" key="2">
    <source>
        <dbReference type="Proteomes" id="UP001162802"/>
    </source>
</evidence>
<dbReference type="Proteomes" id="UP001162802">
    <property type="component" value="Unassembled WGS sequence"/>
</dbReference>
<dbReference type="InterPro" id="IPR029056">
    <property type="entry name" value="Ribokinase-like"/>
</dbReference>
<proteinExistence type="predicted"/>
<gene>
    <name evidence="1" type="ORF">MTR65_19105</name>
</gene>
<dbReference type="Gene3D" id="3.40.1190.20">
    <property type="match status" value="1"/>
</dbReference>
<sequence length="44" mass="4554">GFLYGHVRGMEVAKCLKLGAVCAAEIISHMGARPEADLKALAGV</sequence>
<comment type="caution">
    <text evidence="1">The sequence shown here is derived from an EMBL/GenBank/DDBJ whole genome shotgun (WGS) entry which is preliminary data.</text>
</comment>
<keyword evidence="1" id="KW-0418">Kinase</keyword>
<reference evidence="1" key="1">
    <citation type="submission" date="2022-03" db="EMBL/GenBank/DDBJ databases">
        <title>Identification of a novel bacterium isolated from mangrove sediments.</title>
        <authorList>
            <person name="Pan X."/>
        </authorList>
    </citation>
    <scope>NUCLEOTIDE SEQUENCE</scope>
    <source>
        <strain evidence="1">B2637</strain>
    </source>
</reference>
<feature type="non-terminal residue" evidence="1">
    <location>
        <position position="1"/>
    </location>
</feature>